<evidence type="ECO:0000313" key="2">
    <source>
        <dbReference type="EMBL" id="KAB5590024.1"/>
    </source>
</evidence>
<reference evidence="2 3" key="1">
    <citation type="journal article" date="2019" name="Fungal Biol. Biotechnol.">
        <title>Draft genome sequence of fastidious pathogen Ceratobasidium theobromae, which causes vascular-streak dieback in Theobroma cacao.</title>
        <authorList>
            <person name="Ali S.S."/>
            <person name="Asman A."/>
            <person name="Shao J."/>
            <person name="Firmansyah A.P."/>
            <person name="Susilo A.W."/>
            <person name="Rosmana A."/>
            <person name="McMahon P."/>
            <person name="Junaid M."/>
            <person name="Guest D."/>
            <person name="Kheng T.Y."/>
            <person name="Meinhardt L.W."/>
            <person name="Bailey B.A."/>
        </authorList>
    </citation>
    <scope>NUCLEOTIDE SEQUENCE [LARGE SCALE GENOMIC DNA]</scope>
    <source>
        <strain evidence="2 3">CT2</strain>
    </source>
</reference>
<dbReference type="AlphaFoldDB" id="A0A5N5QEC9"/>
<gene>
    <name evidence="2" type="ORF">CTheo_6549</name>
</gene>
<comment type="caution">
    <text evidence="2">The sequence shown here is derived from an EMBL/GenBank/DDBJ whole genome shotgun (WGS) entry which is preliminary data.</text>
</comment>
<dbReference type="InterPro" id="IPR032710">
    <property type="entry name" value="NTF2-like_dom_sf"/>
</dbReference>
<dbReference type="OrthoDB" id="3166511at2759"/>
<organism evidence="2 3">
    <name type="scientific">Ceratobasidium theobromae</name>
    <dbReference type="NCBI Taxonomy" id="1582974"/>
    <lineage>
        <taxon>Eukaryota</taxon>
        <taxon>Fungi</taxon>
        <taxon>Dikarya</taxon>
        <taxon>Basidiomycota</taxon>
        <taxon>Agaricomycotina</taxon>
        <taxon>Agaricomycetes</taxon>
        <taxon>Cantharellales</taxon>
        <taxon>Ceratobasidiaceae</taxon>
        <taxon>Ceratobasidium</taxon>
    </lineage>
</organism>
<dbReference type="Gene3D" id="3.10.450.50">
    <property type="match status" value="1"/>
</dbReference>
<keyword evidence="3" id="KW-1185">Reference proteome</keyword>
<evidence type="ECO:0000313" key="3">
    <source>
        <dbReference type="Proteomes" id="UP000383932"/>
    </source>
</evidence>
<dbReference type="Pfam" id="PF13577">
    <property type="entry name" value="SnoaL_4"/>
    <property type="match status" value="1"/>
</dbReference>
<proteinExistence type="predicted"/>
<feature type="domain" description="SnoaL-like" evidence="1">
    <location>
        <begin position="33"/>
        <end position="96"/>
    </location>
</feature>
<dbReference type="EMBL" id="SSOP01000206">
    <property type="protein sequence ID" value="KAB5590024.1"/>
    <property type="molecule type" value="Genomic_DNA"/>
</dbReference>
<accession>A0A5N5QEC9</accession>
<name>A0A5N5QEC9_9AGAM</name>
<evidence type="ECO:0000259" key="1">
    <source>
        <dbReference type="Pfam" id="PF13577"/>
    </source>
</evidence>
<protein>
    <recommendedName>
        <fullName evidence="1">SnoaL-like domain-containing protein</fullName>
    </recommendedName>
</protein>
<sequence length="163" mass="19286">MSSQIFEYDIWSSTAAEVGLSEEDWKAECKWVKDFNEATDTLDWELWKEFWTEDAFFKFAGYPRLDGREQIGVFLRAHFAKYKMMEHRATRHTYDLPRGIIYQGLVVTSVVKDDPEDRLTTVLAMNILYRRPGESQIRGMEIFTDMSPMEKVYQDVMTKLGKW</sequence>
<dbReference type="InterPro" id="IPR037401">
    <property type="entry name" value="SnoaL-like"/>
</dbReference>
<dbReference type="SUPFAM" id="SSF54427">
    <property type="entry name" value="NTF2-like"/>
    <property type="match status" value="1"/>
</dbReference>
<dbReference type="Proteomes" id="UP000383932">
    <property type="component" value="Unassembled WGS sequence"/>
</dbReference>